<dbReference type="GO" id="GO:0043041">
    <property type="term" value="P:amino acid activation for nonribosomal peptide biosynthetic process"/>
    <property type="evidence" value="ECO:0007669"/>
    <property type="project" value="TreeGrafter"/>
</dbReference>
<dbReference type="PROSITE" id="PS00455">
    <property type="entry name" value="AMP_BINDING"/>
    <property type="match status" value="1"/>
</dbReference>
<dbReference type="Gene3D" id="3.30.300.30">
    <property type="match status" value="1"/>
</dbReference>
<gene>
    <name evidence="5" type="ORF">SBOR_9302</name>
</gene>
<dbReference type="FunFam" id="3.30.300.30:FF:000015">
    <property type="entry name" value="Nonribosomal peptide synthase SidD"/>
    <property type="match status" value="1"/>
</dbReference>
<dbReference type="SUPFAM" id="SSF56801">
    <property type="entry name" value="Acetyl-CoA synthetase-like"/>
    <property type="match status" value="1"/>
</dbReference>
<keyword evidence="3" id="KW-0436">Ligase</keyword>
<protein>
    <submittedName>
        <fullName evidence="5">Nonribosomal peptide synthase Pes1</fullName>
    </submittedName>
</protein>
<dbReference type="Gene3D" id="1.10.1200.10">
    <property type="entry name" value="ACP-like"/>
    <property type="match status" value="1"/>
</dbReference>
<dbReference type="InterPro" id="IPR042099">
    <property type="entry name" value="ANL_N_sf"/>
</dbReference>
<dbReference type="AlphaFoldDB" id="W9C0K1"/>
<dbReference type="SUPFAM" id="SSF52777">
    <property type="entry name" value="CoA-dependent acyltransferases"/>
    <property type="match status" value="1"/>
</dbReference>
<dbReference type="Gene3D" id="3.40.50.980">
    <property type="match status" value="2"/>
</dbReference>
<name>W9C0K1_SCLBF</name>
<dbReference type="InterPro" id="IPR023213">
    <property type="entry name" value="CAT-like_dom_sf"/>
</dbReference>
<dbReference type="GO" id="GO:0016874">
    <property type="term" value="F:ligase activity"/>
    <property type="evidence" value="ECO:0007669"/>
    <property type="project" value="UniProtKB-KW"/>
</dbReference>
<dbReference type="OrthoDB" id="416786at2759"/>
<dbReference type="Gene3D" id="3.40.50.12780">
    <property type="entry name" value="N-terminal domain of ligase-like"/>
    <property type="match status" value="1"/>
</dbReference>
<dbReference type="InterPro" id="IPR001242">
    <property type="entry name" value="Condensation_dom"/>
</dbReference>
<comment type="caution">
    <text evidence="5">The sequence shown here is derived from an EMBL/GenBank/DDBJ whole genome shotgun (WGS) entry which is preliminary data.</text>
</comment>
<feature type="domain" description="Carrier" evidence="4">
    <location>
        <begin position="530"/>
        <end position="606"/>
    </location>
</feature>
<evidence type="ECO:0000259" key="4">
    <source>
        <dbReference type="PROSITE" id="PS50075"/>
    </source>
</evidence>
<dbReference type="PROSITE" id="PS50075">
    <property type="entry name" value="CARRIER"/>
    <property type="match status" value="1"/>
</dbReference>
<dbReference type="Pfam" id="PF00668">
    <property type="entry name" value="Condensation"/>
    <property type="match status" value="1"/>
</dbReference>
<dbReference type="EMBL" id="AYSA01000656">
    <property type="protein sequence ID" value="ESZ90312.1"/>
    <property type="molecule type" value="Genomic_DNA"/>
</dbReference>
<sequence length="733" mass="81227">MKRILAQLDYVLQQLAQEFDVRLADVEIISPSYFLEIQEWNKTIPPIVDECMHILIQNQVTARREADAVVSWDGRYTYTELGDVTSRLAHRLVSLGVGPEVVVPLFFEKSIYTVVSMLAVQKAGGAFVSLDLTAPGARLHSLIEATGAKLVLGCQFQAHKIEGKIPSLLIVDGALIGSLPQSPRALETGVTPDNAAYLLFTSGSTGTPKGIIIEHRAMNMLGVNHAFLTPTVGSLLKPDDVPNLKVLKLGGEALTRENLALWASRVRLSNSYGVAERAIRSAFKNYLMPEDNFANLGKAVGCALWITNPADHNKLSPIGSIGELLIEGSTLARGYLADVAKTESSFVKAPKWLKFAFPGRSERVYKTGDLVRYCYDGSLEFVGRSDTQVKLRGQRIDLREIEHFLNATPDVRLASVLIPTSGEFSGNLVAIISLNAYLEEKSITDLNSIQLLPSDWRRTAAESFTKCDDFLAENLPTYMLPNAWIAVELIPILQSGKMNRKKLLNWVEDMEKDVAHNVKMIRINEDVDAGPMVQRELEIRSIFGYVLNIPEASLGPKTSFFRIGGDSISAMQIMTLCRAKGIQLTMQDIPIHKTIARLATSTTADSQSSLDLSTLTEEYGVPHQLSPIQTMFFDLMPDGNNLYDQSFYLKLKFNLSPKRISDAVTTITRRHSMLRAVFSKSGDGSWVQTIRPPEEKVHSFQSYDISRPQDALSVIDKSRKLVDFEKGLTFALS</sequence>
<dbReference type="InterPro" id="IPR036736">
    <property type="entry name" value="ACP-like_sf"/>
</dbReference>
<keyword evidence="1" id="KW-0596">Phosphopantetheine</keyword>
<dbReference type="STRING" id="1432307.W9C0K1"/>
<keyword evidence="6" id="KW-1185">Reference proteome</keyword>
<dbReference type="GO" id="GO:0031177">
    <property type="term" value="F:phosphopantetheine binding"/>
    <property type="evidence" value="ECO:0007669"/>
    <property type="project" value="TreeGrafter"/>
</dbReference>
<dbReference type="Proteomes" id="UP000019487">
    <property type="component" value="Unassembled WGS sequence"/>
</dbReference>
<evidence type="ECO:0000313" key="6">
    <source>
        <dbReference type="Proteomes" id="UP000019487"/>
    </source>
</evidence>
<dbReference type="Gene3D" id="3.30.559.10">
    <property type="entry name" value="Chloramphenicol acetyltransferase-like domain"/>
    <property type="match status" value="1"/>
</dbReference>
<dbReference type="SUPFAM" id="SSF47336">
    <property type="entry name" value="ACP-like"/>
    <property type="match status" value="1"/>
</dbReference>
<dbReference type="GO" id="GO:0044550">
    <property type="term" value="P:secondary metabolite biosynthetic process"/>
    <property type="evidence" value="ECO:0007669"/>
    <property type="project" value="TreeGrafter"/>
</dbReference>
<keyword evidence="2" id="KW-0597">Phosphoprotein</keyword>
<dbReference type="CDD" id="cd05918">
    <property type="entry name" value="A_NRPS_SidN3_like"/>
    <property type="match status" value="1"/>
</dbReference>
<accession>W9C0K1</accession>
<dbReference type="InterPro" id="IPR000873">
    <property type="entry name" value="AMP-dep_synth/lig_dom"/>
</dbReference>
<dbReference type="Pfam" id="PF00501">
    <property type="entry name" value="AMP-binding"/>
    <property type="match status" value="1"/>
</dbReference>
<dbReference type="InterPro" id="IPR009081">
    <property type="entry name" value="PP-bd_ACP"/>
</dbReference>
<dbReference type="Pfam" id="PF00550">
    <property type="entry name" value="PP-binding"/>
    <property type="match status" value="1"/>
</dbReference>
<dbReference type="GO" id="GO:0005737">
    <property type="term" value="C:cytoplasm"/>
    <property type="evidence" value="ECO:0007669"/>
    <property type="project" value="TreeGrafter"/>
</dbReference>
<dbReference type="PANTHER" id="PTHR45527">
    <property type="entry name" value="NONRIBOSOMAL PEPTIDE SYNTHETASE"/>
    <property type="match status" value="1"/>
</dbReference>
<organism evidence="5 6">
    <name type="scientific">Sclerotinia borealis (strain F-4128)</name>
    <dbReference type="NCBI Taxonomy" id="1432307"/>
    <lineage>
        <taxon>Eukaryota</taxon>
        <taxon>Fungi</taxon>
        <taxon>Dikarya</taxon>
        <taxon>Ascomycota</taxon>
        <taxon>Pezizomycotina</taxon>
        <taxon>Leotiomycetes</taxon>
        <taxon>Helotiales</taxon>
        <taxon>Sclerotiniaceae</taxon>
        <taxon>Sclerotinia</taxon>
    </lineage>
</organism>
<dbReference type="InterPro" id="IPR020845">
    <property type="entry name" value="AMP-binding_CS"/>
</dbReference>
<evidence type="ECO:0000256" key="3">
    <source>
        <dbReference type="ARBA" id="ARBA00022598"/>
    </source>
</evidence>
<evidence type="ECO:0000256" key="2">
    <source>
        <dbReference type="ARBA" id="ARBA00022553"/>
    </source>
</evidence>
<dbReference type="HOGENOM" id="CLU_000022_2_12_1"/>
<dbReference type="InterPro" id="IPR045851">
    <property type="entry name" value="AMP-bd_C_sf"/>
</dbReference>
<proteinExistence type="predicted"/>
<evidence type="ECO:0000256" key="1">
    <source>
        <dbReference type="ARBA" id="ARBA00022450"/>
    </source>
</evidence>
<dbReference type="PANTHER" id="PTHR45527:SF12">
    <property type="entry name" value="NONRIBOSOMAL PEPTIDE SYNTHETASE IVOA"/>
    <property type="match status" value="1"/>
</dbReference>
<evidence type="ECO:0000313" key="5">
    <source>
        <dbReference type="EMBL" id="ESZ90312.1"/>
    </source>
</evidence>
<reference evidence="5 6" key="1">
    <citation type="journal article" date="2014" name="Genome Announc.">
        <title>Draft genome sequence of Sclerotinia borealis, a psychrophilic plant pathogenic fungus.</title>
        <authorList>
            <person name="Mardanov A.V."/>
            <person name="Beletsky A.V."/>
            <person name="Kadnikov V.V."/>
            <person name="Ignatov A.N."/>
            <person name="Ravin N.V."/>
        </authorList>
    </citation>
    <scope>NUCLEOTIDE SEQUENCE [LARGE SCALE GENOMIC DNA]</scope>
    <source>
        <strain evidence="6">F-4157</strain>
    </source>
</reference>